<dbReference type="RefSeq" id="WP_323329396.1">
    <property type="nucleotide sequence ID" value="NZ_JAYFSI010000004.1"/>
</dbReference>
<keyword evidence="1" id="KW-0812">Transmembrane</keyword>
<accession>A0ABU5R8C4</accession>
<dbReference type="Gene3D" id="3.40.630.30">
    <property type="match status" value="1"/>
</dbReference>
<dbReference type="InterPro" id="IPR000182">
    <property type="entry name" value="GNAT_dom"/>
</dbReference>
<dbReference type="EMBL" id="JAYFSI010000004">
    <property type="protein sequence ID" value="MEA5361894.1"/>
    <property type="molecule type" value="Genomic_DNA"/>
</dbReference>
<proteinExistence type="predicted"/>
<dbReference type="PANTHER" id="PTHR43792:SF16">
    <property type="entry name" value="N-ACETYLTRANSFERASE DOMAIN-CONTAINING PROTEIN"/>
    <property type="match status" value="1"/>
</dbReference>
<dbReference type="InterPro" id="IPR051531">
    <property type="entry name" value="N-acetyltransferase"/>
</dbReference>
<dbReference type="PANTHER" id="PTHR43792">
    <property type="entry name" value="GNAT FAMILY, PUTATIVE (AFU_ORTHOLOGUE AFUA_3G00765)-RELATED-RELATED"/>
    <property type="match status" value="1"/>
</dbReference>
<comment type="caution">
    <text evidence="3">The sequence shown here is derived from an EMBL/GenBank/DDBJ whole genome shotgun (WGS) entry which is preliminary data.</text>
</comment>
<evidence type="ECO:0000313" key="3">
    <source>
        <dbReference type="EMBL" id="MEA5361894.1"/>
    </source>
</evidence>
<feature type="transmembrane region" description="Helical" evidence="1">
    <location>
        <begin position="59"/>
        <end position="82"/>
    </location>
</feature>
<dbReference type="SUPFAM" id="SSF55729">
    <property type="entry name" value="Acyl-CoA N-acyltransferases (Nat)"/>
    <property type="match status" value="1"/>
</dbReference>
<dbReference type="Pfam" id="PF13302">
    <property type="entry name" value="Acetyltransf_3"/>
    <property type="match status" value="1"/>
</dbReference>
<dbReference type="InterPro" id="IPR016181">
    <property type="entry name" value="Acyl_CoA_acyltransferase"/>
</dbReference>
<protein>
    <submittedName>
        <fullName evidence="3">GNAT family N-acetyltransferase</fullName>
    </submittedName>
</protein>
<keyword evidence="4" id="KW-1185">Reference proteome</keyword>
<gene>
    <name evidence="3" type="ORF">VA596_20320</name>
</gene>
<reference evidence="3 4" key="1">
    <citation type="submission" date="2023-12" db="EMBL/GenBank/DDBJ databases">
        <title>Amycolatopsis sp. V23-08.</title>
        <authorList>
            <person name="Somphong A."/>
        </authorList>
    </citation>
    <scope>NUCLEOTIDE SEQUENCE [LARGE SCALE GENOMIC DNA]</scope>
    <source>
        <strain evidence="3 4">V23-08</strain>
    </source>
</reference>
<evidence type="ECO:0000259" key="2">
    <source>
        <dbReference type="Pfam" id="PF13302"/>
    </source>
</evidence>
<feature type="domain" description="N-acetyltransferase" evidence="2">
    <location>
        <begin position="8"/>
        <end position="153"/>
    </location>
</feature>
<organism evidence="3 4">
    <name type="scientific">Amycolatopsis heterodermiae</name>
    <dbReference type="NCBI Taxonomy" id="3110235"/>
    <lineage>
        <taxon>Bacteria</taxon>
        <taxon>Bacillati</taxon>
        <taxon>Actinomycetota</taxon>
        <taxon>Actinomycetes</taxon>
        <taxon>Pseudonocardiales</taxon>
        <taxon>Pseudonocardiaceae</taxon>
        <taxon>Amycolatopsis</taxon>
    </lineage>
</organism>
<name>A0ABU5R8C4_9PSEU</name>
<evidence type="ECO:0000256" key="1">
    <source>
        <dbReference type="SAM" id="Phobius"/>
    </source>
</evidence>
<sequence length="191" mass="21473">MPTLHTERLTLVPLADEHRELEYELDSDPEVMRYLTGRASTRAEVEAAHRRRMAVAPGFGFWMGFASGSGSASGGFVGWWILRPPQGPDQPFVEGEAELGYRLLRRHWRQGYASEGSRELLRYGFADLGLERIFAQTMAVNTPSRATMASVGLTFARSFISAEDYAEVLPGAEQGEVEYEITRTRWLRELG</sequence>
<keyword evidence="1" id="KW-1133">Transmembrane helix</keyword>
<dbReference type="Proteomes" id="UP001304298">
    <property type="component" value="Unassembled WGS sequence"/>
</dbReference>
<evidence type="ECO:0000313" key="4">
    <source>
        <dbReference type="Proteomes" id="UP001304298"/>
    </source>
</evidence>
<keyword evidence="1" id="KW-0472">Membrane</keyword>